<dbReference type="EMBL" id="QUSF01001085">
    <property type="protein sequence ID" value="RLV71476.1"/>
    <property type="molecule type" value="Genomic_DNA"/>
</dbReference>
<feature type="compositionally biased region" description="Basic and acidic residues" evidence="1">
    <location>
        <begin position="18"/>
        <end position="29"/>
    </location>
</feature>
<name>A0A3L8QW96_CHLGU</name>
<feature type="compositionally biased region" description="Basic and acidic residues" evidence="1">
    <location>
        <begin position="202"/>
        <end position="216"/>
    </location>
</feature>
<feature type="region of interest" description="Disordered" evidence="1">
    <location>
        <begin position="193"/>
        <end position="228"/>
    </location>
</feature>
<evidence type="ECO:0000256" key="1">
    <source>
        <dbReference type="SAM" id="MobiDB-lite"/>
    </source>
</evidence>
<evidence type="ECO:0000313" key="3">
    <source>
        <dbReference type="Proteomes" id="UP000276834"/>
    </source>
</evidence>
<dbReference type="Proteomes" id="UP000276834">
    <property type="component" value="Unassembled WGS sequence"/>
</dbReference>
<gene>
    <name evidence="2" type="ORF">DV515_00017410</name>
</gene>
<proteinExistence type="predicted"/>
<sequence length="228" mass="25052">MPSPHSGSRRVGSAPHGCSDRREKPGCPRHDSVHLKCRVCSVFLGDLLAQRRRCEVTEPNPLASPRLELDVVHTPGHAVTLVFLSVPQRRQGLAQQEMQRFEVEAVRRATACHGDGRGDTGEPRVRHSASAFAQVWAKRGFFWYSNLQSAGTAKAMACLQPRYWSSKESRAMSRGTTVVATVATVIASSARVRARRAKAGRSHRDQRGTLRDKGGHSEGTLGAHRGTW</sequence>
<dbReference type="AlphaFoldDB" id="A0A3L8QW96"/>
<feature type="region of interest" description="Disordered" evidence="1">
    <location>
        <begin position="1"/>
        <end position="29"/>
    </location>
</feature>
<keyword evidence="3" id="KW-1185">Reference proteome</keyword>
<reference evidence="2 3" key="1">
    <citation type="journal article" date="2018" name="Proc. R. Soc. B">
        <title>A non-coding region near Follistatin controls head colour polymorphism in the Gouldian finch.</title>
        <authorList>
            <person name="Toomey M.B."/>
            <person name="Marques C.I."/>
            <person name="Andrade P."/>
            <person name="Araujo P.M."/>
            <person name="Sabatino S."/>
            <person name="Gazda M.A."/>
            <person name="Afonso S."/>
            <person name="Lopes R.J."/>
            <person name="Corbo J.C."/>
            <person name="Carneiro M."/>
        </authorList>
    </citation>
    <scope>NUCLEOTIDE SEQUENCE [LARGE SCALE GENOMIC DNA]</scope>
    <source>
        <strain evidence="2">Red01</strain>
        <tissue evidence="2">Muscle</tissue>
    </source>
</reference>
<accession>A0A3L8QW96</accession>
<organism evidence="2 3">
    <name type="scientific">Chloebia gouldiae</name>
    <name type="common">Gouldian finch</name>
    <name type="synonym">Erythrura gouldiae</name>
    <dbReference type="NCBI Taxonomy" id="44316"/>
    <lineage>
        <taxon>Eukaryota</taxon>
        <taxon>Metazoa</taxon>
        <taxon>Chordata</taxon>
        <taxon>Craniata</taxon>
        <taxon>Vertebrata</taxon>
        <taxon>Euteleostomi</taxon>
        <taxon>Archelosauria</taxon>
        <taxon>Archosauria</taxon>
        <taxon>Dinosauria</taxon>
        <taxon>Saurischia</taxon>
        <taxon>Theropoda</taxon>
        <taxon>Coelurosauria</taxon>
        <taxon>Aves</taxon>
        <taxon>Neognathae</taxon>
        <taxon>Neoaves</taxon>
        <taxon>Telluraves</taxon>
        <taxon>Australaves</taxon>
        <taxon>Passeriformes</taxon>
        <taxon>Passeroidea</taxon>
        <taxon>Passeridae</taxon>
        <taxon>Chloebia</taxon>
    </lineage>
</organism>
<protein>
    <submittedName>
        <fullName evidence="2">Uncharacterized protein</fullName>
    </submittedName>
</protein>
<evidence type="ECO:0000313" key="2">
    <source>
        <dbReference type="EMBL" id="RLV71476.1"/>
    </source>
</evidence>
<comment type="caution">
    <text evidence="2">The sequence shown here is derived from an EMBL/GenBank/DDBJ whole genome shotgun (WGS) entry which is preliminary data.</text>
</comment>
<feature type="non-terminal residue" evidence="2">
    <location>
        <position position="228"/>
    </location>
</feature>